<accession>A0A6A4RKW7</accession>
<keyword evidence="1" id="KW-0812">Transmembrane</keyword>
<dbReference type="Proteomes" id="UP000441586">
    <property type="component" value="Unassembled WGS sequence"/>
</dbReference>
<dbReference type="AlphaFoldDB" id="A0A6A4RKW7"/>
<reference evidence="2 3" key="1">
    <citation type="submission" date="2019-12" db="EMBL/GenBank/DDBJ databases">
        <authorList>
            <person name="Zhang Y.-J."/>
        </authorList>
    </citation>
    <scope>NUCLEOTIDE SEQUENCE [LARGE SCALE GENOMIC DNA]</scope>
    <source>
        <strain evidence="2 3">H18S-6</strain>
    </source>
</reference>
<proteinExistence type="predicted"/>
<feature type="transmembrane region" description="Helical" evidence="1">
    <location>
        <begin position="52"/>
        <end position="71"/>
    </location>
</feature>
<organism evidence="2 3">
    <name type="scientific">Parasedimentitalea maritima</name>
    <dbReference type="NCBI Taxonomy" id="2578117"/>
    <lineage>
        <taxon>Bacteria</taxon>
        <taxon>Pseudomonadati</taxon>
        <taxon>Pseudomonadota</taxon>
        <taxon>Alphaproteobacteria</taxon>
        <taxon>Rhodobacterales</taxon>
        <taxon>Paracoccaceae</taxon>
        <taxon>Parasedimentitalea</taxon>
    </lineage>
</organism>
<protein>
    <submittedName>
        <fullName evidence="2">Uncharacterized protein</fullName>
    </submittedName>
</protein>
<dbReference type="RefSeq" id="WP_158976713.1">
    <property type="nucleotide sequence ID" value="NZ_WSFO01000001.1"/>
</dbReference>
<evidence type="ECO:0000256" key="1">
    <source>
        <dbReference type="SAM" id="Phobius"/>
    </source>
</evidence>
<comment type="caution">
    <text evidence="2">The sequence shown here is derived from an EMBL/GenBank/DDBJ whole genome shotgun (WGS) entry which is preliminary data.</text>
</comment>
<feature type="transmembrane region" description="Helical" evidence="1">
    <location>
        <begin position="118"/>
        <end position="142"/>
    </location>
</feature>
<keyword evidence="1" id="KW-0472">Membrane</keyword>
<evidence type="ECO:0000313" key="2">
    <source>
        <dbReference type="EMBL" id="KAE9632615.1"/>
    </source>
</evidence>
<sequence>MTELSKSKPDTQSTRPALHEVNKRDFYIALFGAPLVVALVFFWVFFIPVLALGFGSIPWLIFGGPVLWMTLRHRGPGPMLLVSTFLSNALCTPLAMFFSSWVSTPAGEFLNDIESAIFLAAFTTAFGCVFSLIWAAAFWWIFHLLTKRRTAKQDETEASPVQAPAQQ</sequence>
<evidence type="ECO:0000313" key="3">
    <source>
        <dbReference type="Proteomes" id="UP000441586"/>
    </source>
</evidence>
<gene>
    <name evidence="2" type="ORF">GP644_02245</name>
</gene>
<feature type="transmembrane region" description="Helical" evidence="1">
    <location>
        <begin position="26"/>
        <end position="46"/>
    </location>
</feature>
<dbReference type="EMBL" id="WSFO01000001">
    <property type="protein sequence ID" value="KAE9632615.1"/>
    <property type="molecule type" value="Genomic_DNA"/>
</dbReference>
<name>A0A6A4RKW7_9RHOB</name>
<feature type="transmembrane region" description="Helical" evidence="1">
    <location>
        <begin position="78"/>
        <end position="98"/>
    </location>
</feature>
<keyword evidence="1" id="KW-1133">Transmembrane helix</keyword>